<evidence type="ECO:0000313" key="2">
    <source>
        <dbReference type="EMBL" id="KAK2958124.1"/>
    </source>
</evidence>
<name>A0ABQ9Y318_9EUKA</name>
<dbReference type="Proteomes" id="UP001281761">
    <property type="component" value="Unassembled WGS sequence"/>
</dbReference>
<reference evidence="2 3" key="1">
    <citation type="journal article" date="2022" name="bioRxiv">
        <title>Genomics of Preaxostyla Flagellates Illuminates Evolutionary Transitions and the Path Towards Mitochondrial Loss.</title>
        <authorList>
            <person name="Novak L.V.F."/>
            <person name="Treitli S.C."/>
            <person name="Pyrih J."/>
            <person name="Halakuc P."/>
            <person name="Pipaliya S.V."/>
            <person name="Vacek V."/>
            <person name="Brzon O."/>
            <person name="Soukal P."/>
            <person name="Eme L."/>
            <person name="Dacks J.B."/>
            <person name="Karnkowska A."/>
            <person name="Elias M."/>
            <person name="Hampl V."/>
        </authorList>
    </citation>
    <scope>NUCLEOTIDE SEQUENCE [LARGE SCALE GENOMIC DNA]</scope>
    <source>
        <strain evidence="2">NAU3</strain>
        <tissue evidence="2">Gut</tissue>
    </source>
</reference>
<protein>
    <submittedName>
        <fullName evidence="2">Uncharacterized protein</fullName>
    </submittedName>
</protein>
<accession>A0ABQ9Y318</accession>
<comment type="caution">
    <text evidence="2">The sequence shown here is derived from an EMBL/GenBank/DDBJ whole genome shotgun (WGS) entry which is preliminary data.</text>
</comment>
<feature type="compositionally biased region" description="Basic and acidic residues" evidence="1">
    <location>
        <begin position="69"/>
        <end position="80"/>
    </location>
</feature>
<feature type="region of interest" description="Disordered" evidence="1">
    <location>
        <begin position="51"/>
        <end position="80"/>
    </location>
</feature>
<organism evidence="2 3">
    <name type="scientific">Blattamonas nauphoetae</name>
    <dbReference type="NCBI Taxonomy" id="2049346"/>
    <lineage>
        <taxon>Eukaryota</taxon>
        <taxon>Metamonada</taxon>
        <taxon>Preaxostyla</taxon>
        <taxon>Oxymonadida</taxon>
        <taxon>Blattamonas</taxon>
    </lineage>
</organism>
<gene>
    <name evidence="2" type="ORF">BLNAU_6828</name>
</gene>
<evidence type="ECO:0000313" key="3">
    <source>
        <dbReference type="Proteomes" id="UP001281761"/>
    </source>
</evidence>
<keyword evidence="3" id="KW-1185">Reference proteome</keyword>
<dbReference type="EMBL" id="JARBJD010000040">
    <property type="protein sequence ID" value="KAK2958124.1"/>
    <property type="molecule type" value="Genomic_DNA"/>
</dbReference>
<proteinExistence type="predicted"/>
<evidence type="ECO:0000256" key="1">
    <source>
        <dbReference type="SAM" id="MobiDB-lite"/>
    </source>
</evidence>
<sequence length="248" mass="27874">MGTTSGRVRWNTKYALSAFDETRAKFHRSTPFSNIVGERAMIKQTEYAVSESTAMEDKEKAVPTEQTGSEERVRKGGGEVRRAHDECGMLEISNVDEHDERNSSSCSIPPFGENPEESIHLFGSHHLSTQFGERRMVRCGHSVVHRFEREKDGGVVVVDEAAFWFFRRSENLHRAESIRVDCSFQQALQQHSLAVRHRLACDAHAGFFAMPEPLASPVLHKSQHDLPSSPIAQILKNHIPAPFPKTAV</sequence>